<dbReference type="PRINTS" id="PR00625">
    <property type="entry name" value="JDOMAIN"/>
</dbReference>
<dbReference type="PROSITE" id="PS00636">
    <property type="entry name" value="DNAJ_1"/>
    <property type="match status" value="1"/>
</dbReference>
<evidence type="ECO:0000256" key="4">
    <source>
        <dbReference type="ARBA" id="ARBA00022833"/>
    </source>
</evidence>
<reference evidence="7 8" key="1">
    <citation type="submission" date="2020-08" db="EMBL/GenBank/DDBJ databases">
        <title>Bridging the membrane lipid divide: bacteria of the FCB group superphylum have the potential to synthesize archaeal ether lipids.</title>
        <authorList>
            <person name="Villanueva L."/>
            <person name="Von Meijenfeldt F.A.B."/>
            <person name="Westbye A.B."/>
            <person name="Yadav S."/>
            <person name="Hopmans E.C."/>
            <person name="Dutilh B.E."/>
            <person name="Sinninghe Damste J.S."/>
        </authorList>
    </citation>
    <scope>NUCLEOTIDE SEQUENCE [LARGE SCALE GENOMIC DNA]</scope>
    <source>
        <strain evidence="7">NIOZ-UU36</strain>
    </source>
</reference>
<evidence type="ECO:0000259" key="6">
    <source>
        <dbReference type="PROSITE" id="PS50076"/>
    </source>
</evidence>
<dbReference type="Pfam" id="PF01556">
    <property type="entry name" value="DnaJ_C"/>
    <property type="match status" value="1"/>
</dbReference>
<keyword evidence="1" id="KW-0479">Metal-binding</keyword>
<dbReference type="PANTHER" id="PTHR43096">
    <property type="entry name" value="DNAJ HOMOLOG 1, MITOCHONDRIAL-RELATED"/>
    <property type="match status" value="1"/>
</dbReference>
<keyword evidence="3" id="KW-0863">Zinc-finger</keyword>
<dbReference type="PROSITE" id="PS50076">
    <property type="entry name" value="DNAJ_2"/>
    <property type="match status" value="1"/>
</dbReference>
<dbReference type="InterPro" id="IPR008971">
    <property type="entry name" value="HSP40/DnaJ_pept-bd"/>
</dbReference>
<keyword evidence="2" id="KW-0677">Repeat</keyword>
<dbReference type="Pfam" id="PF00226">
    <property type="entry name" value="DnaJ"/>
    <property type="match status" value="1"/>
</dbReference>
<protein>
    <submittedName>
        <fullName evidence="7">J domain-containing protein</fullName>
    </submittedName>
</protein>
<gene>
    <name evidence="7" type="ORF">H8E29_15200</name>
</gene>
<dbReference type="GO" id="GO:0051082">
    <property type="term" value="F:unfolded protein binding"/>
    <property type="evidence" value="ECO:0007669"/>
    <property type="project" value="InterPro"/>
</dbReference>
<evidence type="ECO:0000256" key="3">
    <source>
        <dbReference type="ARBA" id="ARBA00022771"/>
    </source>
</evidence>
<dbReference type="InterPro" id="IPR036869">
    <property type="entry name" value="J_dom_sf"/>
</dbReference>
<dbReference type="Proteomes" id="UP000614469">
    <property type="component" value="Unassembled WGS sequence"/>
</dbReference>
<accession>A0A8J6NQC8</accession>
<evidence type="ECO:0000313" key="8">
    <source>
        <dbReference type="Proteomes" id="UP000614469"/>
    </source>
</evidence>
<dbReference type="SUPFAM" id="SSF49493">
    <property type="entry name" value="HSP40/DnaJ peptide-binding domain"/>
    <property type="match status" value="2"/>
</dbReference>
<dbReference type="Gene3D" id="2.60.260.20">
    <property type="entry name" value="Urease metallochaperone UreE, N-terminal domain"/>
    <property type="match status" value="2"/>
</dbReference>
<keyword evidence="4" id="KW-0862">Zinc</keyword>
<dbReference type="CDD" id="cd06257">
    <property type="entry name" value="DnaJ"/>
    <property type="match status" value="1"/>
</dbReference>
<dbReference type="GO" id="GO:0042026">
    <property type="term" value="P:protein refolding"/>
    <property type="evidence" value="ECO:0007669"/>
    <property type="project" value="TreeGrafter"/>
</dbReference>
<dbReference type="FunFam" id="2.60.260.20:FF:000005">
    <property type="entry name" value="Chaperone protein dnaJ 1, mitochondrial"/>
    <property type="match status" value="1"/>
</dbReference>
<dbReference type="InterPro" id="IPR002939">
    <property type="entry name" value="DnaJ_C"/>
</dbReference>
<sequence>MEYRDYYKVLGVERNASQDEIKKVYRKLAMEYHPDRNPNDKSAEDKFKELNEAYQVLSDPKKRARYDQLGSSYSQWQQRGAPGDFNWGDWSSGSPGGGTRVSREDIGDMFGGGGLGGFSDFFEAMFGMGGGMGAGAGRGRRAQPQRYEQQVNISLEEAHQGAVRTLQSNGRRVQVKIPAGAKNGTKVRIKGEAPGGGDLYLKVSVEKHPRFERKDNNIHTETDVDVFTALLGGKAQVKTLNGNISLTIPPGTQPDQVIRLTGRGMPKLRSPESKGDLYVRVKVKIPKSLSKKQEKLLMEAAGKK</sequence>
<dbReference type="AlphaFoldDB" id="A0A8J6NQC8"/>
<feature type="domain" description="J" evidence="6">
    <location>
        <begin position="5"/>
        <end position="70"/>
    </location>
</feature>
<evidence type="ECO:0000256" key="1">
    <source>
        <dbReference type="ARBA" id="ARBA00022723"/>
    </source>
</evidence>
<comment type="caution">
    <text evidence="7">The sequence shown here is derived from an EMBL/GenBank/DDBJ whole genome shotgun (WGS) entry which is preliminary data.</text>
</comment>
<evidence type="ECO:0000256" key="5">
    <source>
        <dbReference type="ARBA" id="ARBA00023186"/>
    </source>
</evidence>
<evidence type="ECO:0000256" key="2">
    <source>
        <dbReference type="ARBA" id="ARBA00022737"/>
    </source>
</evidence>
<dbReference type="Gene3D" id="1.10.287.110">
    <property type="entry name" value="DnaJ domain"/>
    <property type="match status" value="1"/>
</dbReference>
<dbReference type="SUPFAM" id="SSF46565">
    <property type="entry name" value="Chaperone J-domain"/>
    <property type="match status" value="1"/>
</dbReference>
<keyword evidence="5" id="KW-0143">Chaperone</keyword>
<dbReference type="EMBL" id="JACNJN010000177">
    <property type="protein sequence ID" value="MBC8336607.1"/>
    <property type="molecule type" value="Genomic_DNA"/>
</dbReference>
<organism evidence="7 8">
    <name type="scientific">Candidatus Desulfolinea nitratireducens</name>
    <dbReference type="NCBI Taxonomy" id="2841698"/>
    <lineage>
        <taxon>Bacteria</taxon>
        <taxon>Bacillati</taxon>
        <taxon>Chloroflexota</taxon>
        <taxon>Anaerolineae</taxon>
        <taxon>Anaerolineales</taxon>
        <taxon>Anaerolineales incertae sedis</taxon>
        <taxon>Candidatus Desulfolinea</taxon>
    </lineage>
</organism>
<dbReference type="GO" id="GO:0005737">
    <property type="term" value="C:cytoplasm"/>
    <property type="evidence" value="ECO:0007669"/>
    <property type="project" value="TreeGrafter"/>
</dbReference>
<dbReference type="CDD" id="cd10747">
    <property type="entry name" value="DnaJ_C"/>
    <property type="match status" value="1"/>
</dbReference>
<dbReference type="InterPro" id="IPR018253">
    <property type="entry name" value="DnaJ_domain_CS"/>
</dbReference>
<dbReference type="SMART" id="SM00271">
    <property type="entry name" value="DnaJ"/>
    <property type="match status" value="1"/>
</dbReference>
<dbReference type="PANTHER" id="PTHR43096:SF48">
    <property type="entry name" value="CHAPERONE PROTEIN DNAJ"/>
    <property type="match status" value="1"/>
</dbReference>
<proteinExistence type="predicted"/>
<evidence type="ECO:0000313" key="7">
    <source>
        <dbReference type="EMBL" id="MBC8336607.1"/>
    </source>
</evidence>
<name>A0A8J6NQC8_9CHLR</name>
<dbReference type="InterPro" id="IPR001623">
    <property type="entry name" value="DnaJ_domain"/>
</dbReference>
<dbReference type="GO" id="GO:0008270">
    <property type="term" value="F:zinc ion binding"/>
    <property type="evidence" value="ECO:0007669"/>
    <property type="project" value="UniProtKB-KW"/>
</dbReference>